<evidence type="ECO:0000313" key="3">
    <source>
        <dbReference type="Proteomes" id="UP000007013"/>
    </source>
</evidence>
<protein>
    <recommendedName>
        <fullName evidence="4">Lipoprotein</fullName>
    </recommendedName>
</protein>
<dbReference type="Pfam" id="PF17263">
    <property type="entry name" value="DUF5329"/>
    <property type="match status" value="1"/>
</dbReference>
<dbReference type="Proteomes" id="UP000007013">
    <property type="component" value="Chromosome"/>
</dbReference>
<keyword evidence="1" id="KW-0732">Signal</keyword>
<dbReference type="EMBL" id="CP001032">
    <property type="protein sequence ID" value="ACB75126.1"/>
    <property type="molecule type" value="Genomic_DNA"/>
</dbReference>
<evidence type="ECO:0000256" key="1">
    <source>
        <dbReference type="SAM" id="SignalP"/>
    </source>
</evidence>
<evidence type="ECO:0000313" key="2">
    <source>
        <dbReference type="EMBL" id="ACB75126.1"/>
    </source>
</evidence>
<gene>
    <name evidence="2" type="ordered locus">Oter_1843</name>
</gene>
<sequence length="116" mass="13370">MKTVRLLLFLLAGTAVLSAAPRDEIEGLLCYLRKADGAVFIRNGHEHTPLEAETHLRLKWEKQGNRISSAEQFIALCGSRSSITGERYRIRFKDGQLRYTDEVLTEQLQRLRQRSR</sequence>
<name>B1ZX15_OPITP</name>
<organism evidence="2 3">
    <name type="scientific">Opitutus terrae (strain DSM 11246 / JCM 15787 / PB90-1)</name>
    <dbReference type="NCBI Taxonomy" id="452637"/>
    <lineage>
        <taxon>Bacteria</taxon>
        <taxon>Pseudomonadati</taxon>
        <taxon>Verrucomicrobiota</taxon>
        <taxon>Opitutia</taxon>
        <taxon>Opitutales</taxon>
        <taxon>Opitutaceae</taxon>
        <taxon>Opitutus</taxon>
    </lineage>
</organism>
<dbReference type="STRING" id="452637.Oter_1843"/>
<dbReference type="OrthoDB" id="344871at2"/>
<feature type="chain" id="PRO_5002774538" description="Lipoprotein" evidence="1">
    <location>
        <begin position="20"/>
        <end position="116"/>
    </location>
</feature>
<dbReference type="KEGG" id="ote:Oter_1843"/>
<dbReference type="AlphaFoldDB" id="B1ZX15"/>
<reference evidence="2 3" key="1">
    <citation type="journal article" date="2011" name="J. Bacteriol.">
        <title>Genome sequence of the verrucomicrobium Opitutus terrae PB90-1, an abundant inhabitant of rice paddy soil ecosystems.</title>
        <authorList>
            <person name="van Passel M.W."/>
            <person name="Kant R."/>
            <person name="Palva A."/>
            <person name="Copeland A."/>
            <person name="Lucas S."/>
            <person name="Lapidus A."/>
            <person name="Glavina del Rio T."/>
            <person name="Pitluck S."/>
            <person name="Goltsman E."/>
            <person name="Clum A."/>
            <person name="Sun H."/>
            <person name="Schmutz J."/>
            <person name="Larimer F.W."/>
            <person name="Land M.L."/>
            <person name="Hauser L."/>
            <person name="Kyrpides N."/>
            <person name="Mikhailova N."/>
            <person name="Richardson P.P."/>
            <person name="Janssen P.H."/>
            <person name="de Vos W.M."/>
            <person name="Smidt H."/>
        </authorList>
    </citation>
    <scope>NUCLEOTIDE SEQUENCE [LARGE SCALE GENOMIC DNA]</scope>
    <source>
        <strain evidence="3">DSM 11246 / JCM 15787 / PB90-1</strain>
    </source>
</reference>
<dbReference type="InterPro" id="IPR035242">
    <property type="entry name" value="DUF5329"/>
</dbReference>
<dbReference type="HOGENOM" id="CLU_128254_1_1_0"/>
<feature type="signal peptide" evidence="1">
    <location>
        <begin position="1"/>
        <end position="19"/>
    </location>
</feature>
<proteinExistence type="predicted"/>
<evidence type="ECO:0008006" key="4">
    <source>
        <dbReference type="Google" id="ProtNLM"/>
    </source>
</evidence>
<dbReference type="RefSeq" id="WP_012374663.1">
    <property type="nucleotide sequence ID" value="NC_010571.1"/>
</dbReference>
<accession>B1ZX15</accession>
<keyword evidence="3" id="KW-1185">Reference proteome</keyword>